<dbReference type="EMBL" id="CM042046">
    <property type="protein sequence ID" value="KAI3677092.1"/>
    <property type="molecule type" value="Genomic_DNA"/>
</dbReference>
<evidence type="ECO:0000313" key="2">
    <source>
        <dbReference type="Proteomes" id="UP001056120"/>
    </source>
</evidence>
<protein>
    <submittedName>
        <fullName evidence="1">Uncharacterized protein</fullName>
    </submittedName>
</protein>
<comment type="caution">
    <text evidence="1">The sequence shown here is derived from an EMBL/GenBank/DDBJ whole genome shotgun (WGS) entry which is preliminary data.</text>
</comment>
<organism evidence="1 2">
    <name type="scientific">Smallanthus sonchifolius</name>
    <dbReference type="NCBI Taxonomy" id="185202"/>
    <lineage>
        <taxon>Eukaryota</taxon>
        <taxon>Viridiplantae</taxon>
        <taxon>Streptophyta</taxon>
        <taxon>Embryophyta</taxon>
        <taxon>Tracheophyta</taxon>
        <taxon>Spermatophyta</taxon>
        <taxon>Magnoliopsida</taxon>
        <taxon>eudicotyledons</taxon>
        <taxon>Gunneridae</taxon>
        <taxon>Pentapetalae</taxon>
        <taxon>asterids</taxon>
        <taxon>campanulids</taxon>
        <taxon>Asterales</taxon>
        <taxon>Asteraceae</taxon>
        <taxon>Asteroideae</taxon>
        <taxon>Heliantheae alliance</taxon>
        <taxon>Millerieae</taxon>
        <taxon>Smallanthus</taxon>
    </lineage>
</organism>
<sequence>MKVSQVEEERRLLRESIEFFYSMTISCSHRLKPRLEKGDRRGLQYHAGICHLVPMDISVSAPFDLNKSHKLSMYTLESTNEGTEDLSVNKLQKDVIESLNIDRYGVSGSKPPSDKYDFQKKDNTVGPSCSSSTSLPMNLKLVSAVKGSREKQRTGPPQKLTVKWAPEVYDPVPTSVSHAVTNKPQKQSKKKSKSKQKNGSKTSRGNKHKDKLVGKKGSV</sequence>
<keyword evidence="2" id="KW-1185">Reference proteome</keyword>
<evidence type="ECO:0000313" key="1">
    <source>
        <dbReference type="EMBL" id="KAI3677092.1"/>
    </source>
</evidence>
<name>A0ACB8Y0T6_9ASTR</name>
<gene>
    <name evidence="1" type="ORF">L1987_86712</name>
</gene>
<proteinExistence type="predicted"/>
<accession>A0ACB8Y0T6</accession>
<reference evidence="1 2" key="2">
    <citation type="journal article" date="2022" name="Mol. Ecol. Resour.">
        <title>The genomes of chicory, endive, great burdock and yacon provide insights into Asteraceae paleo-polyploidization history and plant inulin production.</title>
        <authorList>
            <person name="Fan W."/>
            <person name="Wang S."/>
            <person name="Wang H."/>
            <person name="Wang A."/>
            <person name="Jiang F."/>
            <person name="Liu H."/>
            <person name="Zhao H."/>
            <person name="Xu D."/>
            <person name="Zhang Y."/>
        </authorList>
    </citation>
    <scope>NUCLEOTIDE SEQUENCE [LARGE SCALE GENOMIC DNA]</scope>
    <source>
        <strain evidence="2">cv. Yunnan</strain>
        <tissue evidence="1">Leaves</tissue>
    </source>
</reference>
<dbReference type="Proteomes" id="UP001056120">
    <property type="component" value="Linkage Group LG29"/>
</dbReference>
<reference evidence="2" key="1">
    <citation type="journal article" date="2022" name="Mol. Ecol. Resour.">
        <title>The genomes of chicory, endive, great burdock and yacon provide insights into Asteraceae palaeo-polyploidization history and plant inulin production.</title>
        <authorList>
            <person name="Fan W."/>
            <person name="Wang S."/>
            <person name="Wang H."/>
            <person name="Wang A."/>
            <person name="Jiang F."/>
            <person name="Liu H."/>
            <person name="Zhao H."/>
            <person name="Xu D."/>
            <person name="Zhang Y."/>
        </authorList>
    </citation>
    <scope>NUCLEOTIDE SEQUENCE [LARGE SCALE GENOMIC DNA]</scope>
    <source>
        <strain evidence="2">cv. Yunnan</strain>
    </source>
</reference>